<dbReference type="InterPro" id="IPR020846">
    <property type="entry name" value="MFS_dom"/>
</dbReference>
<reference evidence="6 7" key="1">
    <citation type="journal article" date="2018" name="Mol. Biol. Evol.">
        <title>Broad Genomic Sampling Reveals a Smut Pathogenic Ancestry of the Fungal Clade Ustilaginomycotina.</title>
        <authorList>
            <person name="Kijpornyongpan T."/>
            <person name="Mondo S.J."/>
            <person name="Barry K."/>
            <person name="Sandor L."/>
            <person name="Lee J."/>
            <person name="Lipzen A."/>
            <person name="Pangilinan J."/>
            <person name="LaButti K."/>
            <person name="Hainaut M."/>
            <person name="Henrissat B."/>
            <person name="Grigoriev I.V."/>
            <person name="Spatafora J.W."/>
            <person name="Aime M.C."/>
        </authorList>
    </citation>
    <scope>NUCLEOTIDE SEQUENCE [LARGE SCALE GENOMIC DNA]</scope>
    <source>
        <strain evidence="6 7">MCA 3882</strain>
    </source>
</reference>
<dbReference type="Proteomes" id="UP000245771">
    <property type="component" value="Unassembled WGS sequence"/>
</dbReference>
<feature type="transmembrane region" description="Helical" evidence="4">
    <location>
        <begin position="195"/>
        <end position="216"/>
    </location>
</feature>
<dbReference type="PANTHER" id="PTHR11360:SF287">
    <property type="entry name" value="MFS MONOCARBOXYLATE TRANSPORTER"/>
    <property type="match status" value="1"/>
</dbReference>
<dbReference type="RefSeq" id="XP_025356526.1">
    <property type="nucleotide sequence ID" value="XM_025502481.1"/>
</dbReference>
<dbReference type="InterPro" id="IPR036259">
    <property type="entry name" value="MFS_trans_sf"/>
</dbReference>
<feature type="transmembrane region" description="Helical" evidence="4">
    <location>
        <begin position="439"/>
        <end position="464"/>
    </location>
</feature>
<feature type="transmembrane region" description="Helical" evidence="4">
    <location>
        <begin position="134"/>
        <end position="158"/>
    </location>
</feature>
<feature type="compositionally biased region" description="Basic and acidic residues" evidence="3">
    <location>
        <begin position="44"/>
        <end position="55"/>
    </location>
</feature>
<evidence type="ECO:0000313" key="6">
    <source>
        <dbReference type="EMBL" id="PWN36224.1"/>
    </source>
</evidence>
<feature type="transmembrane region" description="Helical" evidence="4">
    <location>
        <begin position="257"/>
        <end position="277"/>
    </location>
</feature>
<feature type="region of interest" description="Disordered" evidence="3">
    <location>
        <begin position="1"/>
        <end position="75"/>
    </location>
</feature>
<dbReference type="GO" id="GO:0022857">
    <property type="term" value="F:transmembrane transporter activity"/>
    <property type="evidence" value="ECO:0007669"/>
    <property type="project" value="InterPro"/>
</dbReference>
<dbReference type="InParanoid" id="A0A316VFX9"/>
<dbReference type="SUPFAM" id="SSF103473">
    <property type="entry name" value="MFS general substrate transporter"/>
    <property type="match status" value="1"/>
</dbReference>
<keyword evidence="4" id="KW-1133">Transmembrane helix</keyword>
<protein>
    <submittedName>
        <fullName evidence="6">MFS general substrate transporter</fullName>
    </submittedName>
</protein>
<evidence type="ECO:0000313" key="7">
    <source>
        <dbReference type="Proteomes" id="UP000245771"/>
    </source>
</evidence>
<keyword evidence="7" id="KW-1185">Reference proteome</keyword>
<feature type="transmembrane region" description="Helical" evidence="4">
    <location>
        <begin position="225"/>
        <end position="245"/>
    </location>
</feature>
<dbReference type="PROSITE" id="PS50850">
    <property type="entry name" value="MFS"/>
    <property type="match status" value="1"/>
</dbReference>
<dbReference type="GO" id="GO:0016020">
    <property type="term" value="C:membrane"/>
    <property type="evidence" value="ECO:0007669"/>
    <property type="project" value="UniProtKB-SubCell"/>
</dbReference>
<dbReference type="InterPro" id="IPR050327">
    <property type="entry name" value="Proton-linked_MCT"/>
</dbReference>
<dbReference type="Gene3D" id="1.20.1250.20">
    <property type="entry name" value="MFS general substrate transporter like domains"/>
    <property type="match status" value="2"/>
</dbReference>
<feature type="transmembrane region" description="Helical" evidence="4">
    <location>
        <begin position="380"/>
        <end position="398"/>
    </location>
</feature>
<feature type="transmembrane region" description="Helical" evidence="4">
    <location>
        <begin position="170"/>
        <end position="189"/>
    </location>
</feature>
<feature type="transmembrane region" description="Helical" evidence="4">
    <location>
        <begin position="404"/>
        <end position="427"/>
    </location>
</feature>
<dbReference type="EMBL" id="KZ819603">
    <property type="protein sequence ID" value="PWN36224.1"/>
    <property type="molecule type" value="Genomic_DNA"/>
</dbReference>
<proteinExistence type="inferred from homology"/>
<sequence length="525" mass="56487">MATKTSTAIEQVLPSIPPSVATTPAPSIHGSIAASEFPLVPIGRSREGSTERHDGSDEERGDTTESQSVSRVQSRRNSEVLASDLAPVDGGRQAWTFLAGCFVLEAVIFGYAYSSGAYQDYHLHDPRSPMYGQPAAAISAIGTLVIGTQCFVPILIRGFVRTFPHLIRRVTLICIGIGVCSLLICSFLTNVIPMLIFQSIYGFSTGIVFTPVILYLNEWWNARRGLATGIIFAGSGIGGVFFPITINAMLDKIGFPWTIRIMALMTLIFSTGATLCLKPRLPVPTVGRHSLRSFDRSLLKALLPGDLRPMLAPLAGLNEMAFFVQSCGWYTISLYISTYCTSLGFSSSTATGILSAFNAAATVGYLILGPLNDKFVYTKVMCASMLICSLSAFLLLGFSRSLPMVILFVLTFGVGGGGFTTFFSSVARDIAAFSNQDSSTIFLGLVFLRGTASVIGPLVGASLYKDAGKETNDFSIYGTRGFRGVVIYVGTTMLIGSILAIVATWQRKKDLGRAGDAVRERWQSQ</sequence>
<keyword evidence="4" id="KW-0812">Transmembrane</keyword>
<dbReference type="OrthoDB" id="2213137at2759"/>
<feature type="transmembrane region" description="Helical" evidence="4">
    <location>
        <begin position="94"/>
        <end position="114"/>
    </location>
</feature>
<evidence type="ECO:0000256" key="3">
    <source>
        <dbReference type="SAM" id="MobiDB-lite"/>
    </source>
</evidence>
<keyword evidence="4" id="KW-0472">Membrane</keyword>
<evidence type="ECO:0000259" key="5">
    <source>
        <dbReference type="PROSITE" id="PS50850"/>
    </source>
</evidence>
<feature type="domain" description="Major facilitator superfamily (MFS) profile" evidence="5">
    <location>
        <begin position="314"/>
        <end position="525"/>
    </location>
</feature>
<dbReference type="PANTHER" id="PTHR11360">
    <property type="entry name" value="MONOCARBOXYLATE TRANSPORTER"/>
    <property type="match status" value="1"/>
</dbReference>
<dbReference type="InterPro" id="IPR011701">
    <property type="entry name" value="MFS"/>
</dbReference>
<accession>A0A316VFX9</accession>
<feature type="transmembrane region" description="Helical" evidence="4">
    <location>
        <begin position="484"/>
        <end position="505"/>
    </location>
</feature>
<gene>
    <name evidence="6" type="ORF">FA14DRAFT_52982</name>
</gene>
<dbReference type="AlphaFoldDB" id="A0A316VFX9"/>
<feature type="transmembrane region" description="Helical" evidence="4">
    <location>
        <begin position="348"/>
        <end position="368"/>
    </location>
</feature>
<comment type="similarity">
    <text evidence="2">Belongs to the major facilitator superfamily. Monocarboxylate porter (TC 2.A.1.13) family.</text>
</comment>
<evidence type="ECO:0000256" key="4">
    <source>
        <dbReference type="SAM" id="Phobius"/>
    </source>
</evidence>
<name>A0A316VFX9_9BASI</name>
<comment type="subcellular location">
    <subcellularLocation>
        <location evidence="1">Membrane</location>
        <topology evidence="1">Multi-pass membrane protein</topology>
    </subcellularLocation>
</comment>
<dbReference type="GeneID" id="37024262"/>
<evidence type="ECO:0000256" key="1">
    <source>
        <dbReference type="ARBA" id="ARBA00004141"/>
    </source>
</evidence>
<evidence type="ECO:0000256" key="2">
    <source>
        <dbReference type="ARBA" id="ARBA00006727"/>
    </source>
</evidence>
<dbReference type="Pfam" id="PF07690">
    <property type="entry name" value="MFS_1"/>
    <property type="match status" value="1"/>
</dbReference>
<organism evidence="6 7">
    <name type="scientific">Meira miltonrushii</name>
    <dbReference type="NCBI Taxonomy" id="1280837"/>
    <lineage>
        <taxon>Eukaryota</taxon>
        <taxon>Fungi</taxon>
        <taxon>Dikarya</taxon>
        <taxon>Basidiomycota</taxon>
        <taxon>Ustilaginomycotina</taxon>
        <taxon>Exobasidiomycetes</taxon>
        <taxon>Exobasidiales</taxon>
        <taxon>Brachybasidiaceae</taxon>
        <taxon>Meira</taxon>
    </lineage>
</organism>